<dbReference type="EC" id="2.5.1.25" evidence="3"/>
<name>A0AAF3EPE9_9BILA</name>
<evidence type="ECO:0000256" key="7">
    <source>
        <dbReference type="ARBA" id="ARBA00022694"/>
    </source>
</evidence>
<dbReference type="GO" id="GO:0006400">
    <property type="term" value="P:tRNA modification"/>
    <property type="evidence" value="ECO:0007669"/>
    <property type="project" value="TreeGrafter"/>
</dbReference>
<evidence type="ECO:0000256" key="6">
    <source>
        <dbReference type="ARBA" id="ARBA00022691"/>
    </source>
</evidence>
<keyword evidence="5" id="KW-0808">Transferase</keyword>
<dbReference type="GO" id="GO:0005634">
    <property type="term" value="C:nucleus"/>
    <property type="evidence" value="ECO:0007669"/>
    <property type="project" value="UniProtKB-SubCell"/>
</dbReference>
<dbReference type="WBParaSite" id="MBELARI_LOCUS15950">
    <property type="protein sequence ID" value="MBELARI_LOCUS15950"/>
    <property type="gene ID" value="MBELARI_LOCUS15950"/>
</dbReference>
<feature type="domain" description="Ubiquitin-like protease family profile" evidence="16">
    <location>
        <begin position="246"/>
        <end position="465"/>
    </location>
</feature>
<evidence type="ECO:0000313" key="18">
    <source>
        <dbReference type="WBParaSite" id="MBELARI_LOCUS15950"/>
    </source>
</evidence>
<protein>
    <recommendedName>
        <fullName evidence="12">tRNA-uridine aminocarboxypropyltransferase 1</fullName>
        <ecNumber evidence="3">2.5.1.25</ecNumber>
    </recommendedName>
    <alternativeName>
        <fullName evidence="13">DTW domain-containing protein 1</fullName>
    </alternativeName>
</protein>
<keyword evidence="4" id="KW-0645">Protease</keyword>
<organism evidence="17 18">
    <name type="scientific">Mesorhabditis belari</name>
    <dbReference type="NCBI Taxonomy" id="2138241"/>
    <lineage>
        <taxon>Eukaryota</taxon>
        <taxon>Metazoa</taxon>
        <taxon>Ecdysozoa</taxon>
        <taxon>Nematoda</taxon>
        <taxon>Chromadorea</taxon>
        <taxon>Rhabditida</taxon>
        <taxon>Rhabditina</taxon>
        <taxon>Rhabditomorpha</taxon>
        <taxon>Rhabditoidea</taxon>
        <taxon>Rhabditidae</taxon>
        <taxon>Mesorhabditinae</taxon>
        <taxon>Mesorhabditis</taxon>
    </lineage>
</organism>
<comment type="function">
    <text evidence="10">Catalyzes the formation of 3-(3-amino-3-carboxypropyl)uridine (acp3U) at position 20 in the D-loop of several cytoplasmic tRNAs (acp3U(20)).</text>
</comment>
<dbReference type="GO" id="GO:0008234">
    <property type="term" value="F:cysteine-type peptidase activity"/>
    <property type="evidence" value="ECO:0007669"/>
    <property type="project" value="InterPro"/>
</dbReference>
<evidence type="ECO:0000256" key="12">
    <source>
        <dbReference type="ARBA" id="ARBA00039242"/>
    </source>
</evidence>
<keyword evidence="7" id="KW-0819">tRNA processing</keyword>
<evidence type="ECO:0000256" key="3">
    <source>
        <dbReference type="ARBA" id="ARBA00012386"/>
    </source>
</evidence>
<dbReference type="InterPro" id="IPR051521">
    <property type="entry name" value="tRNA_Mod/Golgi_Maint"/>
</dbReference>
<dbReference type="Gene3D" id="3.40.395.10">
    <property type="entry name" value="Adenoviral Proteinase, Chain A"/>
    <property type="match status" value="1"/>
</dbReference>
<comment type="subcellular location">
    <subcellularLocation>
        <location evidence="1">Nucleus</location>
    </subcellularLocation>
</comment>
<dbReference type="PROSITE" id="PS50600">
    <property type="entry name" value="ULP_PROTEASE"/>
    <property type="match status" value="1"/>
</dbReference>
<evidence type="ECO:0000256" key="10">
    <source>
        <dbReference type="ARBA" id="ARBA00037050"/>
    </source>
</evidence>
<sequence>MYFCYDCHQTLSDIFYPQVELPCKVDVIKHPKEKNSKSTAIHCKLAAPSKTQIYDTVNLPDYRTNFPEERVVLVFPTPGAQSIEEFVAKEGKIDRFVFLDSTWFQVGVMQKLPQINGLPCVHLKKYKTIFWRTQHNLDDHHLATIEAIYYSLLELRNALNKESYQMSNFRHEDVDLLLNLGQFSLPTTSQPEARNTPGGSDRMNSASPEDVVDLSSDDEDEQRSIPINKIFRSPTISLRFPSGQVVKREATMLTDLLQRRYIDSFAIDPLMQTVINGSKFQLGYVGSQSFTVWQNLVKKYKLDQIHDPKIARQFLDENPSAANELRKNFEIKNFACDTSKPYTAIVVFLPNGNHWYLIVVSHYAQWLDKKVIDRHDTQPAFVHVFDSLLQDIERSDGQNYRVLPQLHDREMEGTLFPIMRFAALVFKEDPGLFKTKLHSRAVREVFGQGTNFDCGAFVLLYAEKIANGELIETTSFEARFTEWQWKDADWISYDNQKMQLQDMLFYRALCYQRAKDMVSKGKEILEVAEERLTNGESAFEGDPKFDSMQGLINRQSLASIGFKAKTAFPIQSSFTQQNKILM</sequence>
<dbReference type="Pfam" id="PF03942">
    <property type="entry name" value="DTW"/>
    <property type="match status" value="1"/>
</dbReference>
<keyword evidence="6" id="KW-0949">S-adenosyl-L-methionine</keyword>
<evidence type="ECO:0000256" key="9">
    <source>
        <dbReference type="ARBA" id="ARBA00023242"/>
    </source>
</evidence>
<dbReference type="GO" id="GO:0016432">
    <property type="term" value="F:tRNA-uridine aminocarboxypropyltransferase activity"/>
    <property type="evidence" value="ECO:0007669"/>
    <property type="project" value="UniProtKB-EC"/>
</dbReference>
<keyword evidence="9" id="KW-0539">Nucleus</keyword>
<evidence type="ECO:0000256" key="15">
    <source>
        <dbReference type="SAM" id="MobiDB-lite"/>
    </source>
</evidence>
<proteinExistence type="inferred from homology"/>
<evidence type="ECO:0000256" key="2">
    <source>
        <dbReference type="ARBA" id="ARBA00005234"/>
    </source>
</evidence>
<evidence type="ECO:0000256" key="8">
    <source>
        <dbReference type="ARBA" id="ARBA00022801"/>
    </source>
</evidence>
<keyword evidence="8" id="KW-0378">Hydrolase</keyword>
<dbReference type="PANTHER" id="PTHR15627">
    <property type="entry name" value="NATURAL KILLER CELL-SPECIFIC ANTIGEN KLIP1"/>
    <property type="match status" value="1"/>
</dbReference>
<comment type="similarity">
    <text evidence="2">Belongs to the peptidase C48 family.</text>
</comment>
<reference evidence="18" key="1">
    <citation type="submission" date="2024-02" db="UniProtKB">
        <authorList>
            <consortium name="WormBaseParasite"/>
        </authorList>
    </citation>
    <scope>IDENTIFICATION</scope>
</reference>
<evidence type="ECO:0000256" key="14">
    <source>
        <dbReference type="ARBA" id="ARBA00048718"/>
    </source>
</evidence>
<evidence type="ECO:0000256" key="11">
    <source>
        <dbReference type="ARBA" id="ARBA00038290"/>
    </source>
</evidence>
<accession>A0AAF3EPE9</accession>
<comment type="similarity">
    <text evidence="11">Belongs to the TDD superfamily. DTWD1 family.</text>
</comment>
<dbReference type="InterPro" id="IPR038765">
    <property type="entry name" value="Papain-like_cys_pep_sf"/>
</dbReference>
<keyword evidence="17" id="KW-1185">Reference proteome</keyword>
<dbReference type="AlphaFoldDB" id="A0AAF3EPE9"/>
<evidence type="ECO:0000256" key="1">
    <source>
        <dbReference type="ARBA" id="ARBA00004123"/>
    </source>
</evidence>
<comment type="catalytic activity">
    <reaction evidence="14">
        <text>a uridine in tRNA + S-adenosyl-L-methionine = a 3-[(3S)-3-amino-3-carboxypropyl]uridine in tRNA + S-methyl-5'-thioadenosine + H(+)</text>
        <dbReference type="Rhea" id="RHEA:62432"/>
        <dbReference type="Rhea" id="RHEA-COMP:13339"/>
        <dbReference type="Rhea" id="RHEA-COMP:16092"/>
        <dbReference type="ChEBI" id="CHEBI:15378"/>
        <dbReference type="ChEBI" id="CHEBI:17509"/>
        <dbReference type="ChEBI" id="CHEBI:59789"/>
        <dbReference type="ChEBI" id="CHEBI:65315"/>
        <dbReference type="ChEBI" id="CHEBI:82930"/>
        <dbReference type="EC" id="2.5.1.25"/>
    </reaction>
</comment>
<dbReference type="PANTHER" id="PTHR15627:SF8">
    <property type="entry name" value="TRNA-URIDINE AMINOCARBOXYPROPYLTRANSFERASE 1"/>
    <property type="match status" value="1"/>
</dbReference>
<dbReference type="InterPro" id="IPR005636">
    <property type="entry name" value="DTW"/>
</dbReference>
<evidence type="ECO:0000313" key="17">
    <source>
        <dbReference type="Proteomes" id="UP000887575"/>
    </source>
</evidence>
<evidence type="ECO:0000256" key="5">
    <source>
        <dbReference type="ARBA" id="ARBA00022679"/>
    </source>
</evidence>
<dbReference type="SMART" id="SM01144">
    <property type="entry name" value="DTW"/>
    <property type="match status" value="1"/>
</dbReference>
<evidence type="ECO:0000259" key="16">
    <source>
        <dbReference type="PROSITE" id="PS50600"/>
    </source>
</evidence>
<evidence type="ECO:0000256" key="13">
    <source>
        <dbReference type="ARBA" id="ARBA00042508"/>
    </source>
</evidence>
<evidence type="ECO:0000256" key="4">
    <source>
        <dbReference type="ARBA" id="ARBA00022670"/>
    </source>
</evidence>
<feature type="compositionally biased region" description="Acidic residues" evidence="15">
    <location>
        <begin position="210"/>
        <end position="221"/>
    </location>
</feature>
<dbReference type="InterPro" id="IPR003653">
    <property type="entry name" value="Peptidase_C48_C"/>
</dbReference>
<dbReference type="GO" id="GO:0006508">
    <property type="term" value="P:proteolysis"/>
    <property type="evidence" value="ECO:0007669"/>
    <property type="project" value="UniProtKB-KW"/>
</dbReference>
<feature type="region of interest" description="Disordered" evidence="15">
    <location>
        <begin position="187"/>
        <end position="223"/>
    </location>
</feature>
<dbReference type="Proteomes" id="UP000887575">
    <property type="component" value="Unassembled WGS sequence"/>
</dbReference>
<dbReference type="SUPFAM" id="SSF54001">
    <property type="entry name" value="Cysteine proteinases"/>
    <property type="match status" value="1"/>
</dbReference>